<feature type="transmembrane region" description="Helical" evidence="13">
    <location>
        <begin position="6"/>
        <end position="26"/>
    </location>
</feature>
<evidence type="ECO:0000259" key="14">
    <source>
        <dbReference type="PROSITE" id="PS50109"/>
    </source>
</evidence>
<reference evidence="15 16" key="1">
    <citation type="submission" date="2019-03" db="EMBL/GenBank/DDBJ databases">
        <title>Draft Genome Sequence of Desulfosporosinus fructosivorans Strain 63.6F, Isolated from Marine Sediment in the Baltic Sea.</title>
        <authorList>
            <person name="Hausmann B."/>
            <person name="Vandieken V."/>
            <person name="Pjevac P."/>
            <person name="Schreck K."/>
            <person name="Herbold C.W."/>
            <person name="Loy A."/>
        </authorList>
    </citation>
    <scope>NUCLEOTIDE SEQUENCE [LARGE SCALE GENOMIC DNA]</scope>
    <source>
        <strain evidence="15 16">63.6F</strain>
    </source>
</reference>
<keyword evidence="9" id="KW-0067">ATP-binding</keyword>
<gene>
    <name evidence="15" type="ORF">E4K67_14550</name>
</gene>
<dbReference type="GO" id="GO:0000155">
    <property type="term" value="F:phosphorelay sensor kinase activity"/>
    <property type="evidence" value="ECO:0007669"/>
    <property type="project" value="InterPro"/>
</dbReference>
<dbReference type="AlphaFoldDB" id="A0A4Z0R4M0"/>
<dbReference type="Pfam" id="PF02518">
    <property type="entry name" value="HATPase_c"/>
    <property type="match status" value="1"/>
</dbReference>
<evidence type="ECO:0000256" key="2">
    <source>
        <dbReference type="ARBA" id="ARBA00004370"/>
    </source>
</evidence>
<dbReference type="SMART" id="SM00387">
    <property type="entry name" value="HATPase_c"/>
    <property type="match status" value="1"/>
</dbReference>
<dbReference type="InterPro" id="IPR036890">
    <property type="entry name" value="HATPase_C_sf"/>
</dbReference>
<evidence type="ECO:0000256" key="5">
    <source>
        <dbReference type="ARBA" id="ARBA00022679"/>
    </source>
</evidence>
<evidence type="ECO:0000256" key="10">
    <source>
        <dbReference type="ARBA" id="ARBA00022989"/>
    </source>
</evidence>
<dbReference type="SUPFAM" id="SSF55874">
    <property type="entry name" value="ATPase domain of HSP90 chaperone/DNA topoisomerase II/histidine kinase"/>
    <property type="match status" value="1"/>
</dbReference>
<protein>
    <recommendedName>
        <fullName evidence="3">histidine kinase</fullName>
        <ecNumber evidence="3">2.7.13.3</ecNumber>
    </recommendedName>
</protein>
<dbReference type="InterPro" id="IPR003594">
    <property type="entry name" value="HATPase_dom"/>
</dbReference>
<evidence type="ECO:0000256" key="6">
    <source>
        <dbReference type="ARBA" id="ARBA00022692"/>
    </source>
</evidence>
<dbReference type="Gene3D" id="1.10.287.130">
    <property type="match status" value="1"/>
</dbReference>
<evidence type="ECO:0000256" key="7">
    <source>
        <dbReference type="ARBA" id="ARBA00022741"/>
    </source>
</evidence>
<comment type="subcellular location">
    <subcellularLocation>
        <location evidence="2">Membrane</location>
    </subcellularLocation>
</comment>
<feature type="domain" description="Histidine kinase" evidence="14">
    <location>
        <begin position="97"/>
        <end position="311"/>
    </location>
</feature>
<dbReference type="CDD" id="cd00082">
    <property type="entry name" value="HisKA"/>
    <property type="match status" value="1"/>
</dbReference>
<dbReference type="PANTHER" id="PTHR45453">
    <property type="entry name" value="PHOSPHATE REGULON SENSOR PROTEIN PHOR"/>
    <property type="match status" value="1"/>
</dbReference>
<dbReference type="GO" id="GO:0016036">
    <property type="term" value="P:cellular response to phosphate starvation"/>
    <property type="evidence" value="ECO:0007669"/>
    <property type="project" value="TreeGrafter"/>
</dbReference>
<evidence type="ECO:0000256" key="3">
    <source>
        <dbReference type="ARBA" id="ARBA00012438"/>
    </source>
</evidence>
<evidence type="ECO:0000256" key="4">
    <source>
        <dbReference type="ARBA" id="ARBA00022553"/>
    </source>
</evidence>
<dbReference type="FunFam" id="3.30.565.10:FF:000013">
    <property type="entry name" value="Two-component sensor histidine kinase"/>
    <property type="match status" value="1"/>
</dbReference>
<organism evidence="15 16">
    <name type="scientific">Desulfosporosinus fructosivorans</name>
    <dbReference type="NCBI Taxonomy" id="2018669"/>
    <lineage>
        <taxon>Bacteria</taxon>
        <taxon>Bacillati</taxon>
        <taxon>Bacillota</taxon>
        <taxon>Clostridia</taxon>
        <taxon>Eubacteriales</taxon>
        <taxon>Desulfitobacteriaceae</taxon>
        <taxon>Desulfosporosinus</taxon>
    </lineage>
</organism>
<dbReference type="GO" id="GO:0005524">
    <property type="term" value="F:ATP binding"/>
    <property type="evidence" value="ECO:0007669"/>
    <property type="project" value="UniProtKB-KW"/>
</dbReference>
<evidence type="ECO:0000256" key="9">
    <source>
        <dbReference type="ARBA" id="ARBA00022840"/>
    </source>
</evidence>
<evidence type="ECO:0000256" key="11">
    <source>
        <dbReference type="ARBA" id="ARBA00023012"/>
    </source>
</evidence>
<keyword evidence="12 13" id="KW-0472">Membrane</keyword>
<evidence type="ECO:0000256" key="8">
    <source>
        <dbReference type="ARBA" id="ARBA00022777"/>
    </source>
</evidence>
<dbReference type="InterPro" id="IPR003661">
    <property type="entry name" value="HisK_dim/P_dom"/>
</dbReference>
<dbReference type="SUPFAM" id="SSF47384">
    <property type="entry name" value="Homodimeric domain of signal transducing histidine kinase"/>
    <property type="match status" value="1"/>
</dbReference>
<dbReference type="Gene3D" id="3.30.565.10">
    <property type="entry name" value="Histidine kinase-like ATPase, C-terminal domain"/>
    <property type="match status" value="1"/>
</dbReference>
<evidence type="ECO:0000313" key="15">
    <source>
        <dbReference type="EMBL" id="TGE37113.1"/>
    </source>
</evidence>
<evidence type="ECO:0000256" key="13">
    <source>
        <dbReference type="SAM" id="Phobius"/>
    </source>
</evidence>
<dbReference type="InterPro" id="IPR004358">
    <property type="entry name" value="Sig_transdc_His_kin-like_C"/>
</dbReference>
<dbReference type="PROSITE" id="PS50109">
    <property type="entry name" value="HIS_KIN"/>
    <property type="match status" value="1"/>
</dbReference>
<proteinExistence type="predicted"/>
<dbReference type="EC" id="2.7.13.3" evidence="3"/>
<dbReference type="EMBL" id="SPQQ01000005">
    <property type="protein sequence ID" value="TGE37113.1"/>
    <property type="molecule type" value="Genomic_DNA"/>
</dbReference>
<dbReference type="RefSeq" id="WP_135547970.1">
    <property type="nucleotide sequence ID" value="NZ_SPQQ01000005.1"/>
</dbReference>
<keyword evidence="7" id="KW-0547">Nucleotide-binding</keyword>
<keyword evidence="11" id="KW-0902">Two-component regulatory system</keyword>
<dbReference type="PANTHER" id="PTHR45453:SF1">
    <property type="entry name" value="PHOSPHATE REGULON SENSOR PROTEIN PHOR"/>
    <property type="match status" value="1"/>
</dbReference>
<comment type="catalytic activity">
    <reaction evidence="1">
        <text>ATP + protein L-histidine = ADP + protein N-phospho-L-histidine.</text>
        <dbReference type="EC" id="2.7.13.3"/>
    </reaction>
</comment>
<keyword evidence="4" id="KW-0597">Phosphoprotein</keyword>
<dbReference type="GO" id="GO:0004721">
    <property type="term" value="F:phosphoprotein phosphatase activity"/>
    <property type="evidence" value="ECO:0007669"/>
    <property type="project" value="TreeGrafter"/>
</dbReference>
<dbReference type="InterPro" id="IPR005467">
    <property type="entry name" value="His_kinase_dom"/>
</dbReference>
<accession>A0A4Z0R4M0</accession>
<keyword evidence="16" id="KW-1185">Reference proteome</keyword>
<keyword evidence="8 15" id="KW-0418">Kinase</keyword>
<dbReference type="Proteomes" id="UP000298460">
    <property type="component" value="Unassembled WGS sequence"/>
</dbReference>
<name>A0A4Z0R4M0_9FIRM</name>
<evidence type="ECO:0000256" key="12">
    <source>
        <dbReference type="ARBA" id="ARBA00023136"/>
    </source>
</evidence>
<evidence type="ECO:0000313" key="16">
    <source>
        <dbReference type="Proteomes" id="UP000298460"/>
    </source>
</evidence>
<dbReference type="GO" id="GO:0005886">
    <property type="term" value="C:plasma membrane"/>
    <property type="evidence" value="ECO:0007669"/>
    <property type="project" value="TreeGrafter"/>
</dbReference>
<dbReference type="PRINTS" id="PR00344">
    <property type="entry name" value="BCTRLSENSOR"/>
</dbReference>
<keyword evidence="6 13" id="KW-0812">Transmembrane</keyword>
<dbReference type="InterPro" id="IPR050351">
    <property type="entry name" value="BphY/WalK/GraS-like"/>
</dbReference>
<sequence>MIESIYGFLLAFCFAGLLVALCFVFYSKKAIKRDLLKVTEDLSRILDENTAEKIMVFTDEKSIMELITQTNRMLEDRQKAKTDYRKSEFASKRMLSNISHDLKTPLTVILGYLEIMLMRPSNESESLKKVENKAHQVMELINKFFTLAKLEAGDTDIPITRININEICKKNILDFYDILTNRDFLVELNIPEINIYVQGNEDALDRIFFNLISNAVRYGYDGKYLGMSLRFDNNYSYIDIIDKGKGIEEKSTALVFDRLYTLEDSRNKEIQGNGLGLTIAKRLAEKLGGEITLKSQPFIETVFTVKLKKMNY</sequence>
<dbReference type="InterPro" id="IPR036097">
    <property type="entry name" value="HisK_dim/P_sf"/>
</dbReference>
<dbReference type="OrthoDB" id="9792991at2"/>
<dbReference type="SMART" id="SM00388">
    <property type="entry name" value="HisKA"/>
    <property type="match status" value="1"/>
</dbReference>
<comment type="caution">
    <text evidence="15">The sequence shown here is derived from an EMBL/GenBank/DDBJ whole genome shotgun (WGS) entry which is preliminary data.</text>
</comment>
<keyword evidence="5" id="KW-0808">Transferase</keyword>
<dbReference type="Pfam" id="PF00512">
    <property type="entry name" value="HisKA"/>
    <property type="match status" value="1"/>
</dbReference>
<evidence type="ECO:0000256" key="1">
    <source>
        <dbReference type="ARBA" id="ARBA00000085"/>
    </source>
</evidence>
<keyword evidence="10 13" id="KW-1133">Transmembrane helix</keyword>